<evidence type="ECO:0000313" key="9">
    <source>
        <dbReference type="Proteomes" id="UP000058613"/>
    </source>
</evidence>
<dbReference type="GO" id="GO:0046872">
    <property type="term" value="F:metal ion binding"/>
    <property type="evidence" value="ECO:0007669"/>
    <property type="project" value="UniProtKB-KW"/>
</dbReference>
<keyword evidence="2" id="KW-0004">4Fe-4S</keyword>
<dbReference type="PATRIC" id="fig|1273541.4.peg.801"/>
<dbReference type="EMBL" id="CP013011">
    <property type="protein sequence ID" value="ALL00790.1"/>
    <property type="molecule type" value="Genomic_DNA"/>
</dbReference>
<dbReference type="RefSeq" id="WP_231656789.1">
    <property type="nucleotide sequence ID" value="NZ_CP013011.1"/>
</dbReference>
<dbReference type="STRING" id="1273541.Pyrde_0740"/>
<dbReference type="Proteomes" id="UP000058613">
    <property type="component" value="Chromosome"/>
</dbReference>
<dbReference type="PROSITE" id="PS51918">
    <property type="entry name" value="RADICAL_SAM"/>
    <property type="match status" value="1"/>
</dbReference>
<evidence type="ECO:0000313" key="8">
    <source>
        <dbReference type="EMBL" id="ALL00790.1"/>
    </source>
</evidence>
<sequence length="251" mass="27936">MQLLIGGWKAPSLVDVRGRATFTLWLCGCNLRCPFCHNWRLAETSPEVCRRVELDRVVEALSEAARLVDMLHVTGGEPLLQPRGLEKLLEASRELGLGNSVNTNCTLPGILKPMLDRGLVGHVATDLKTPFQQLTGLQEDAAKRLYNGFLECLSMLADYGVEVELRIPVPREIPGYVELLGESLRKAAEALQGTKWYVVVNPLRGQPLVTPRDNDWCTKYCNPEQRLVGEVVEVARKFAGKVYVNRTLLSA</sequence>
<dbReference type="Pfam" id="PF04055">
    <property type="entry name" value="Radical_SAM"/>
    <property type="match status" value="1"/>
</dbReference>
<keyword evidence="4" id="KW-0479">Metal-binding</keyword>
<comment type="cofactor">
    <cofactor evidence="1">
        <name>[4Fe-4S] cluster</name>
        <dbReference type="ChEBI" id="CHEBI:49883"/>
    </cofactor>
</comment>
<dbReference type="InterPro" id="IPR007197">
    <property type="entry name" value="rSAM"/>
</dbReference>
<evidence type="ECO:0000256" key="1">
    <source>
        <dbReference type="ARBA" id="ARBA00001966"/>
    </source>
</evidence>
<dbReference type="InterPro" id="IPR058240">
    <property type="entry name" value="rSAM_sf"/>
</dbReference>
<dbReference type="NCBIfam" id="TIGR02495">
    <property type="entry name" value="NrdG2"/>
    <property type="match status" value="1"/>
</dbReference>
<dbReference type="Gene3D" id="3.20.20.70">
    <property type="entry name" value="Aldolase class I"/>
    <property type="match status" value="1"/>
</dbReference>
<dbReference type="CDD" id="cd01335">
    <property type="entry name" value="Radical_SAM"/>
    <property type="match status" value="1"/>
</dbReference>
<dbReference type="PANTHER" id="PTHR30352">
    <property type="entry name" value="PYRUVATE FORMATE-LYASE-ACTIVATING ENZYME"/>
    <property type="match status" value="1"/>
</dbReference>
<proteinExistence type="predicted"/>
<organism evidence="8 9">
    <name type="scientific">Pyrodictium delaneyi</name>
    <dbReference type="NCBI Taxonomy" id="1273541"/>
    <lineage>
        <taxon>Archaea</taxon>
        <taxon>Thermoproteota</taxon>
        <taxon>Thermoprotei</taxon>
        <taxon>Desulfurococcales</taxon>
        <taxon>Pyrodictiaceae</taxon>
        <taxon>Pyrodictium</taxon>
    </lineage>
</organism>
<dbReference type="GeneID" id="26099076"/>
<dbReference type="PANTHER" id="PTHR30352:SF5">
    <property type="entry name" value="PYRUVATE FORMATE-LYASE 1-ACTIVATING ENZYME"/>
    <property type="match status" value="1"/>
</dbReference>
<dbReference type="InterPro" id="IPR034457">
    <property type="entry name" value="Organic_radical-activating"/>
</dbReference>
<feature type="domain" description="Radical SAM core" evidence="7">
    <location>
        <begin position="14"/>
        <end position="241"/>
    </location>
</feature>
<keyword evidence="6" id="KW-0411">Iron-sulfur</keyword>
<keyword evidence="3" id="KW-0949">S-adenosyl-L-methionine</keyword>
<dbReference type="SFLD" id="SFLDS00029">
    <property type="entry name" value="Radical_SAM"/>
    <property type="match status" value="1"/>
</dbReference>
<evidence type="ECO:0000256" key="2">
    <source>
        <dbReference type="ARBA" id="ARBA00022485"/>
    </source>
</evidence>
<evidence type="ECO:0000256" key="5">
    <source>
        <dbReference type="ARBA" id="ARBA00023004"/>
    </source>
</evidence>
<gene>
    <name evidence="8" type="ORF">Pyrde_0740</name>
</gene>
<evidence type="ECO:0000256" key="3">
    <source>
        <dbReference type="ARBA" id="ARBA00022691"/>
    </source>
</evidence>
<dbReference type="InterPro" id="IPR013785">
    <property type="entry name" value="Aldolase_TIM"/>
</dbReference>
<dbReference type="GO" id="GO:0051539">
    <property type="term" value="F:4 iron, 4 sulfur cluster binding"/>
    <property type="evidence" value="ECO:0007669"/>
    <property type="project" value="UniProtKB-KW"/>
</dbReference>
<dbReference type="SUPFAM" id="SSF102114">
    <property type="entry name" value="Radical SAM enzymes"/>
    <property type="match status" value="1"/>
</dbReference>
<dbReference type="SFLD" id="SFLDG01094">
    <property type="entry name" value="Uncharacterised_Radical_SAM_Su"/>
    <property type="match status" value="1"/>
</dbReference>
<evidence type="ECO:0000256" key="6">
    <source>
        <dbReference type="ARBA" id="ARBA00023014"/>
    </source>
</evidence>
<evidence type="ECO:0000256" key="4">
    <source>
        <dbReference type="ARBA" id="ARBA00022723"/>
    </source>
</evidence>
<reference evidence="8 9" key="1">
    <citation type="submission" date="2015-10" db="EMBL/GenBank/DDBJ databases">
        <title>Complete genome sequence of hyperthermophilic archaeon Pyrodictium delaneyi Su06.</title>
        <authorList>
            <person name="Jung J.-H."/>
            <person name="Lin J."/>
            <person name="Holden J.F."/>
            <person name="Park C.-S."/>
        </authorList>
    </citation>
    <scope>NUCLEOTIDE SEQUENCE [LARGE SCALE GENOMIC DNA]</scope>
    <source>
        <strain evidence="8 9">Su06</strain>
    </source>
</reference>
<dbReference type="KEGG" id="pdl:Pyrde_0740"/>
<dbReference type="AlphaFoldDB" id="A0A0P0N3G3"/>
<dbReference type="InterPro" id="IPR012840">
    <property type="entry name" value="NrdG2"/>
</dbReference>
<dbReference type="GO" id="GO:0003824">
    <property type="term" value="F:catalytic activity"/>
    <property type="evidence" value="ECO:0007669"/>
    <property type="project" value="InterPro"/>
</dbReference>
<accession>A0A0P0N3G3</accession>
<protein>
    <submittedName>
        <fullName evidence="8">Anaerobic ribonucleoside-triphosphate reductase activating protein</fullName>
    </submittedName>
</protein>
<name>A0A0P0N3G3_9CREN</name>
<keyword evidence="5" id="KW-0408">Iron</keyword>
<evidence type="ECO:0000259" key="7">
    <source>
        <dbReference type="PROSITE" id="PS51918"/>
    </source>
</evidence>